<dbReference type="Gene3D" id="3.40.50.300">
    <property type="entry name" value="P-loop containing nucleotide triphosphate hydrolases"/>
    <property type="match status" value="2"/>
</dbReference>
<dbReference type="InterPro" id="IPR027417">
    <property type="entry name" value="P-loop_NTPase"/>
</dbReference>
<feature type="domain" description="ABC transporter" evidence="5">
    <location>
        <begin position="483"/>
        <end position="699"/>
    </location>
</feature>
<keyword evidence="1" id="KW-0677">Repeat</keyword>
<dbReference type="InterPro" id="IPR032781">
    <property type="entry name" value="ABC_tran_Xtn"/>
</dbReference>
<dbReference type="EMBL" id="JAPFFF010000012">
    <property type="protein sequence ID" value="KAK8875749.1"/>
    <property type="molecule type" value="Genomic_DNA"/>
</dbReference>
<feature type="domain" description="ABC transporter" evidence="5">
    <location>
        <begin position="171"/>
        <end position="415"/>
    </location>
</feature>
<evidence type="ECO:0000256" key="4">
    <source>
        <dbReference type="SAM" id="Coils"/>
    </source>
</evidence>
<dbReference type="InterPro" id="IPR003439">
    <property type="entry name" value="ABC_transporter-like_ATP-bd"/>
</dbReference>
<evidence type="ECO:0000313" key="6">
    <source>
        <dbReference type="EMBL" id="KAK8875749.1"/>
    </source>
</evidence>
<feature type="coiled-coil region" evidence="4">
    <location>
        <begin position="122"/>
        <end position="151"/>
    </location>
</feature>
<keyword evidence="7" id="KW-1185">Reference proteome</keyword>
<dbReference type="InterPro" id="IPR017871">
    <property type="entry name" value="ABC_transporter-like_CS"/>
</dbReference>
<dbReference type="GO" id="GO:0005524">
    <property type="term" value="F:ATP binding"/>
    <property type="evidence" value="ECO:0007669"/>
    <property type="project" value="UniProtKB-KW"/>
</dbReference>
<dbReference type="Proteomes" id="UP001470230">
    <property type="component" value="Unassembled WGS sequence"/>
</dbReference>
<accession>A0ABR2JCV4</accession>
<dbReference type="InterPro" id="IPR003593">
    <property type="entry name" value="AAA+_ATPase"/>
</dbReference>
<dbReference type="PANTHER" id="PTHR19211">
    <property type="entry name" value="ATP-BINDING TRANSPORT PROTEIN-RELATED"/>
    <property type="match status" value="1"/>
</dbReference>
<evidence type="ECO:0000259" key="5">
    <source>
        <dbReference type="PROSITE" id="PS50893"/>
    </source>
</evidence>
<protein>
    <submittedName>
        <fullName evidence="6">ATP-binding cassette sub- F member 1</fullName>
    </submittedName>
</protein>
<evidence type="ECO:0000256" key="1">
    <source>
        <dbReference type="ARBA" id="ARBA00022737"/>
    </source>
</evidence>
<dbReference type="SMART" id="SM00382">
    <property type="entry name" value="AAA"/>
    <property type="match status" value="2"/>
</dbReference>
<dbReference type="Pfam" id="PF00005">
    <property type="entry name" value="ABC_tran"/>
    <property type="match status" value="2"/>
</dbReference>
<dbReference type="InterPro" id="IPR050611">
    <property type="entry name" value="ABCF"/>
</dbReference>
<evidence type="ECO:0000256" key="3">
    <source>
        <dbReference type="ARBA" id="ARBA00022840"/>
    </source>
</evidence>
<dbReference type="PROSITE" id="PS50893">
    <property type="entry name" value="ABC_TRANSPORTER_2"/>
    <property type="match status" value="2"/>
</dbReference>
<sequence length="709" mass="79474">MERLTETLNELVDDESMADYLKEAAESSYTEEDFKSIAVPIILGIDGVVSSEEDADELAGALFHMRDPPVVKPVEEMNTPIIMSALMVDGVKDPFDEDKLAMARLAITEVGHVTSLQDDITTKKYSKNLKREEAEIEAIRQRRLASNEKENEQFKKGMGFRRPEVRQPRYLQLSPINVNIGPLTLIEDASLKLTPGNRYGLVGRNGLGKTTLMKYINSSLVKGVPDDLLIIHVEQEAPISDRTVLQSVLDTDIERTELLQKLAELENSDSPNIAQQITAINDRLDVIGAREAEARASTILVALGFSNEQLNMPLSLMSGGFRMRVSLAQALYISPDVLLLDEPTGHLDAPSVCWLEEFLTKSCSGQILVVISHDRVFLDNVCTHIIHLKDKKLETYKGNWSSFHEQFEKRCALLESQAEAQKKEIEHKMDFVRRLGVKASTASMAQSRLKAINKMEKITPIKRDPPVRFDFSMSTIAAQEQLIVLEDGFFGYTPDKYIFEHLCFSVKRNTRAVIIGANGAGKSTLINLLMGNLKLEKGFYQIVSNLRIAHFSQHHVDQLDYKSTPLQYMLKQFKADHPIHEIRSQLGKFGISGEQSLQPIQSLSGGQKTRVVLAACAMMMPHVLMLDEVTNNLDMDSIEALGSALRRYQGAIVAVTHDQAFATMIANQIFICEDKKMVEFNGSFQDYRDMVKSQIRDKFFSTAGNKGIV</sequence>
<evidence type="ECO:0000256" key="2">
    <source>
        <dbReference type="ARBA" id="ARBA00022741"/>
    </source>
</evidence>
<organism evidence="6 7">
    <name type="scientific">Tritrichomonas musculus</name>
    <dbReference type="NCBI Taxonomy" id="1915356"/>
    <lineage>
        <taxon>Eukaryota</taxon>
        <taxon>Metamonada</taxon>
        <taxon>Parabasalia</taxon>
        <taxon>Tritrichomonadida</taxon>
        <taxon>Tritrichomonadidae</taxon>
        <taxon>Tritrichomonas</taxon>
    </lineage>
</organism>
<gene>
    <name evidence="6" type="ORF">M9Y10_005924</name>
</gene>
<proteinExistence type="predicted"/>
<name>A0ABR2JCV4_9EUKA</name>
<evidence type="ECO:0000313" key="7">
    <source>
        <dbReference type="Proteomes" id="UP001470230"/>
    </source>
</evidence>
<dbReference type="PROSITE" id="PS00211">
    <property type="entry name" value="ABC_TRANSPORTER_1"/>
    <property type="match status" value="1"/>
</dbReference>
<dbReference type="CDD" id="cd03221">
    <property type="entry name" value="ABCF_EF-3"/>
    <property type="match status" value="2"/>
</dbReference>
<comment type="caution">
    <text evidence="6">The sequence shown here is derived from an EMBL/GenBank/DDBJ whole genome shotgun (WGS) entry which is preliminary data.</text>
</comment>
<keyword evidence="4" id="KW-0175">Coiled coil</keyword>
<dbReference type="SUPFAM" id="SSF52540">
    <property type="entry name" value="P-loop containing nucleoside triphosphate hydrolases"/>
    <property type="match status" value="2"/>
</dbReference>
<keyword evidence="3 6" id="KW-0067">ATP-binding</keyword>
<dbReference type="PANTHER" id="PTHR19211:SF117">
    <property type="entry name" value="ATP-BINDING CASSETTE SUB-FAMILY F MEMBER 3"/>
    <property type="match status" value="1"/>
</dbReference>
<dbReference type="Pfam" id="PF12848">
    <property type="entry name" value="ABC_tran_Xtn"/>
    <property type="match status" value="1"/>
</dbReference>
<reference evidence="6 7" key="1">
    <citation type="submission" date="2024-04" db="EMBL/GenBank/DDBJ databases">
        <title>Tritrichomonas musculus Genome.</title>
        <authorList>
            <person name="Alves-Ferreira E."/>
            <person name="Grigg M."/>
            <person name="Lorenzi H."/>
            <person name="Galac M."/>
        </authorList>
    </citation>
    <scope>NUCLEOTIDE SEQUENCE [LARGE SCALE GENOMIC DNA]</scope>
    <source>
        <strain evidence="6 7">EAF2021</strain>
    </source>
</reference>
<keyword evidence="2" id="KW-0547">Nucleotide-binding</keyword>